<accession>A0A7W5C301</accession>
<name>A0A7W5C301_9GAMM</name>
<evidence type="ECO:0000313" key="2">
    <source>
        <dbReference type="Proteomes" id="UP000525987"/>
    </source>
</evidence>
<gene>
    <name evidence="1" type="ORF">FHR96_003730</name>
</gene>
<dbReference type="Proteomes" id="UP000525987">
    <property type="component" value="Unassembled WGS sequence"/>
</dbReference>
<keyword evidence="2" id="KW-1185">Reference proteome</keyword>
<organism evidence="1 2">
    <name type="scientific">Halomonas organivorans</name>
    <dbReference type="NCBI Taxonomy" id="257772"/>
    <lineage>
        <taxon>Bacteria</taxon>
        <taxon>Pseudomonadati</taxon>
        <taxon>Pseudomonadota</taxon>
        <taxon>Gammaproteobacteria</taxon>
        <taxon>Oceanospirillales</taxon>
        <taxon>Halomonadaceae</taxon>
        <taxon>Halomonas</taxon>
    </lineage>
</organism>
<proteinExistence type="predicted"/>
<comment type="caution">
    <text evidence="1">The sequence shown here is derived from an EMBL/GenBank/DDBJ whole genome shotgun (WGS) entry which is preliminary data.</text>
</comment>
<protein>
    <submittedName>
        <fullName evidence="1">Uncharacterized protein</fullName>
    </submittedName>
</protein>
<dbReference type="RefSeq" id="WP_183389188.1">
    <property type="nucleotide sequence ID" value="NZ_JACHXM010000027.1"/>
</dbReference>
<dbReference type="EMBL" id="JACHXM010000027">
    <property type="protein sequence ID" value="MBB3142828.1"/>
    <property type="molecule type" value="Genomic_DNA"/>
</dbReference>
<sequence>MTFVLKQIPDITVPVTVQVPGDDEPSTIHARWRLHPVSKTREIFEQQRDGKLDDDALVAQDLLGLEGIKDEKGKDVSFSQDLVAQLMETPYVRRPLVLSWYAAQEGRAQAAAKN</sequence>
<reference evidence="1 2" key="1">
    <citation type="submission" date="2020-08" db="EMBL/GenBank/DDBJ databases">
        <title>Genomic Encyclopedia of Type Strains, Phase III (KMG-III): the genomes of soil and plant-associated and newly described type strains.</title>
        <authorList>
            <person name="Whitman W."/>
        </authorList>
    </citation>
    <scope>NUCLEOTIDE SEQUENCE [LARGE SCALE GENOMIC DNA]</scope>
    <source>
        <strain evidence="1 2">CECT 5995</strain>
    </source>
</reference>
<dbReference type="AlphaFoldDB" id="A0A7W5C301"/>
<evidence type="ECO:0000313" key="1">
    <source>
        <dbReference type="EMBL" id="MBB3142828.1"/>
    </source>
</evidence>